<dbReference type="PANTHER" id="PTHR46730:SF1">
    <property type="entry name" value="PLAT DOMAIN-CONTAINING PROTEIN"/>
    <property type="match status" value="1"/>
</dbReference>
<dbReference type="InterPro" id="IPR035986">
    <property type="entry name" value="PKD_dom_sf"/>
</dbReference>
<dbReference type="Pfam" id="PF13385">
    <property type="entry name" value="Laminin_G_3"/>
    <property type="match status" value="1"/>
</dbReference>
<dbReference type="InterPro" id="IPR000601">
    <property type="entry name" value="PKD_dom"/>
</dbReference>
<protein>
    <recommendedName>
        <fullName evidence="7">PKD domain-containing protein</fullName>
    </recommendedName>
</protein>
<evidence type="ECO:0000256" key="4">
    <source>
        <dbReference type="ARBA" id="ARBA00022989"/>
    </source>
</evidence>
<feature type="domain" description="PKD" evidence="7">
    <location>
        <begin position="315"/>
        <end position="346"/>
    </location>
</feature>
<keyword evidence="5" id="KW-0472">Membrane</keyword>
<reference evidence="8 9" key="1">
    <citation type="submission" date="2022-12" db="EMBL/GenBank/DDBJ databases">
        <title>Chromosome-level genome of Tegillarca granosa.</title>
        <authorList>
            <person name="Kim J."/>
        </authorList>
    </citation>
    <scope>NUCLEOTIDE SEQUENCE [LARGE SCALE GENOMIC DNA]</scope>
    <source>
        <strain evidence="8">Teg-2019</strain>
        <tissue evidence="8">Adductor muscle</tissue>
    </source>
</reference>
<dbReference type="EMBL" id="JARBDR010000337">
    <property type="protein sequence ID" value="KAJ8314944.1"/>
    <property type="molecule type" value="Genomic_DNA"/>
</dbReference>
<evidence type="ECO:0000256" key="3">
    <source>
        <dbReference type="ARBA" id="ARBA00022737"/>
    </source>
</evidence>
<dbReference type="Proteomes" id="UP001217089">
    <property type="component" value="Unassembled WGS sequence"/>
</dbReference>
<feature type="compositionally biased region" description="Polar residues" evidence="6">
    <location>
        <begin position="817"/>
        <end position="826"/>
    </location>
</feature>
<keyword evidence="9" id="KW-1185">Reference proteome</keyword>
<keyword evidence="3" id="KW-0677">Repeat</keyword>
<evidence type="ECO:0000259" key="7">
    <source>
        <dbReference type="PROSITE" id="PS50093"/>
    </source>
</evidence>
<evidence type="ECO:0000313" key="9">
    <source>
        <dbReference type="Proteomes" id="UP001217089"/>
    </source>
</evidence>
<comment type="subcellular location">
    <subcellularLocation>
        <location evidence="1">Membrane</location>
    </subcellularLocation>
</comment>
<gene>
    <name evidence="8" type="ORF">KUTeg_007094</name>
</gene>
<sequence length="1201" mass="136247">MSYYEGNDKFISVYEKQQGSTANLGIYPHWCIANLNKCNNGLTLSFWFKPNPAPDNSSTVTILTTGGHLFYSEGIYFIQKYGDQYEFGVAKSNYIWNTKFRLVPSFWTHLILYWDEKVGIKIFVDEKLLEIDTPKTRKYIQQSFDSFSEIIIGIDEYEKPINSRNLFEIQDILIYNRIVDKDLIPLDETFVYRGCILDDNNIGQDSGGFRLVNSTVSMKECRENCSEMGYQVFQFKEGIDCVCFMREKLSTLSKGAVCSSDKPKFFTASNSDDKNPYNLTVTVEKLQVRNYVKPFETVNIHIHTNIKSKIIFHVDFGDGISLSTMEKEVSHFWNSQGNFTITVMSTLGIFQVRGITTFEISDVDEGVKPEMVLISGIHKQSSALTGDFEIVTVDREETNCTVDFFDGSSLHRDIYKTHYAETRFINHTFPAFGGYPISAKCQNVYGLTSNETFFISKKFEIPFLYYPKGSNFSIDVAGSYEYVAKQTEIFRNYENTSLSTTFHGNTIIISEKDFQNFENLITLKSHGEDVMQRIFFVEKILGQPSIFVDTKNSAWNLTTNITVIIPDGNHIFINCSFGVGDDRLFYITESDDSTRLVFEIQYDGLGYYPLQIVISNDLSYETVDSLISVEVPLETIQIITSNITDKTLPVKLTIDLNAGKRGPDKVKFRIDHDDGNTITYAYRSHTDTFTKYENNYVYRDWGIYYICVTAYNEISSVQACTLVQVGQNITYIDVQTNTNARVTTIEYAEVNVTTISGSDLTYLVDFGDGYPFVFTDRQLKASAIVPSSDTVSTAPITFTEFLEEFVENNSTAIDSSGNGTINGSLSRSKRDTAADSDPRSKATRLSETVIKVYHIFTKPGKYSVKVRISNAFSAKWTYLCTAIFVDNVDISQCTQPAISFRGIQSSLENPITRVRSLDIPIIVDATSNCGTTFTYAWKGIKYIDNLQVPVDSLCENDNNGAEFRIPAVTLTFGLYRLTVTVAPYGYRRNAVQKDVFLRVVASRPYAEFAGKKEDWVLIYQSTTLDVSPSRDPDFGNRQGLTYDLFCCLKQEFDIIDQMDLETLRTTATPVYDDVTYKRETNNNVTLYQYGQCFEVEDNSTDEFTAVKGQVNFPTEFFIESATDFSFKLFVSKEGRINSTFKHLEVRLTNASSLDDLVNNLDNIKDAAGMIRAVSSITKNMESTNVSRFCSIYTLGIMFIII</sequence>
<dbReference type="InterPro" id="IPR002859">
    <property type="entry name" value="PKD/REJ-like"/>
</dbReference>
<evidence type="ECO:0000256" key="6">
    <source>
        <dbReference type="SAM" id="MobiDB-lite"/>
    </source>
</evidence>
<dbReference type="Gene3D" id="2.60.120.200">
    <property type="match status" value="1"/>
</dbReference>
<name>A0ABQ9FC98_TEGGR</name>
<feature type="region of interest" description="Disordered" evidence="6">
    <location>
        <begin position="817"/>
        <end position="840"/>
    </location>
</feature>
<proteinExistence type="predicted"/>
<accession>A0ABQ9FC98</accession>
<organism evidence="8 9">
    <name type="scientific">Tegillarca granosa</name>
    <name type="common">Malaysian cockle</name>
    <name type="synonym">Anadara granosa</name>
    <dbReference type="NCBI Taxonomy" id="220873"/>
    <lineage>
        <taxon>Eukaryota</taxon>
        <taxon>Metazoa</taxon>
        <taxon>Spiralia</taxon>
        <taxon>Lophotrochozoa</taxon>
        <taxon>Mollusca</taxon>
        <taxon>Bivalvia</taxon>
        <taxon>Autobranchia</taxon>
        <taxon>Pteriomorphia</taxon>
        <taxon>Arcoida</taxon>
        <taxon>Arcoidea</taxon>
        <taxon>Arcidae</taxon>
        <taxon>Tegillarca</taxon>
    </lineage>
</organism>
<keyword evidence="2" id="KW-0812">Transmembrane</keyword>
<dbReference type="Pfam" id="PF02010">
    <property type="entry name" value="REJ"/>
    <property type="match status" value="1"/>
</dbReference>
<evidence type="ECO:0000313" key="8">
    <source>
        <dbReference type="EMBL" id="KAJ8314944.1"/>
    </source>
</evidence>
<dbReference type="InterPro" id="IPR013320">
    <property type="entry name" value="ConA-like_dom_sf"/>
</dbReference>
<keyword evidence="4" id="KW-1133">Transmembrane helix</keyword>
<dbReference type="SUPFAM" id="SSF49899">
    <property type="entry name" value="Concanavalin A-like lectins/glucanases"/>
    <property type="match status" value="1"/>
</dbReference>
<evidence type="ECO:0000256" key="5">
    <source>
        <dbReference type="ARBA" id="ARBA00023136"/>
    </source>
</evidence>
<dbReference type="PANTHER" id="PTHR46730">
    <property type="entry name" value="POLYCYSTIN-1"/>
    <property type="match status" value="1"/>
</dbReference>
<comment type="caution">
    <text evidence="8">The sequence shown here is derived from an EMBL/GenBank/DDBJ whole genome shotgun (WGS) entry which is preliminary data.</text>
</comment>
<feature type="compositionally biased region" description="Basic and acidic residues" evidence="6">
    <location>
        <begin position="828"/>
        <end position="840"/>
    </location>
</feature>
<evidence type="ECO:0000256" key="1">
    <source>
        <dbReference type="ARBA" id="ARBA00004370"/>
    </source>
</evidence>
<evidence type="ECO:0000256" key="2">
    <source>
        <dbReference type="ARBA" id="ARBA00022692"/>
    </source>
</evidence>
<dbReference type="PROSITE" id="PS50093">
    <property type="entry name" value="PKD"/>
    <property type="match status" value="1"/>
</dbReference>
<dbReference type="SUPFAM" id="SSF49299">
    <property type="entry name" value="PKD domain"/>
    <property type="match status" value="2"/>
</dbReference>